<dbReference type="AlphaFoldDB" id="A0A137NR10"/>
<evidence type="ECO:0000313" key="2">
    <source>
        <dbReference type="Proteomes" id="UP000070444"/>
    </source>
</evidence>
<name>A0A137NR10_CONC2</name>
<accession>A0A137NR10</accession>
<evidence type="ECO:0000313" key="1">
    <source>
        <dbReference type="EMBL" id="KXN65199.1"/>
    </source>
</evidence>
<dbReference type="EMBL" id="KQ964948">
    <property type="protein sequence ID" value="KXN65199.1"/>
    <property type="molecule type" value="Genomic_DNA"/>
</dbReference>
<keyword evidence="2" id="KW-1185">Reference proteome</keyword>
<dbReference type="Proteomes" id="UP000070444">
    <property type="component" value="Unassembled WGS sequence"/>
</dbReference>
<protein>
    <submittedName>
        <fullName evidence="1">Uncharacterized protein</fullName>
    </submittedName>
</protein>
<organism evidence="1 2">
    <name type="scientific">Conidiobolus coronatus (strain ATCC 28846 / CBS 209.66 / NRRL 28638)</name>
    <name type="common">Delacroixia coronata</name>
    <dbReference type="NCBI Taxonomy" id="796925"/>
    <lineage>
        <taxon>Eukaryota</taxon>
        <taxon>Fungi</taxon>
        <taxon>Fungi incertae sedis</taxon>
        <taxon>Zoopagomycota</taxon>
        <taxon>Entomophthoromycotina</taxon>
        <taxon>Entomophthoromycetes</taxon>
        <taxon>Entomophthorales</taxon>
        <taxon>Ancylistaceae</taxon>
        <taxon>Conidiobolus</taxon>
    </lineage>
</organism>
<reference evidence="1 2" key="1">
    <citation type="journal article" date="2015" name="Genome Biol. Evol.">
        <title>Phylogenomic analyses indicate that early fungi evolved digesting cell walls of algal ancestors of land plants.</title>
        <authorList>
            <person name="Chang Y."/>
            <person name="Wang S."/>
            <person name="Sekimoto S."/>
            <person name="Aerts A.L."/>
            <person name="Choi C."/>
            <person name="Clum A."/>
            <person name="LaButti K.M."/>
            <person name="Lindquist E.A."/>
            <person name="Yee Ngan C."/>
            <person name="Ohm R.A."/>
            <person name="Salamov A.A."/>
            <person name="Grigoriev I.V."/>
            <person name="Spatafora J.W."/>
            <person name="Berbee M.L."/>
        </authorList>
    </citation>
    <scope>NUCLEOTIDE SEQUENCE [LARGE SCALE GENOMIC DNA]</scope>
    <source>
        <strain evidence="1 2">NRRL 28638</strain>
    </source>
</reference>
<sequence length="353" mass="41644">MNDSDFKGFLTYPEELLHSPPVDMDKLDLDELEARFGEDGKTKQENKDYLRERDRPYAEKVCKNKHKEKWEGFNNLKKEDLIEKELYRVEKVREKDADNIERGVVDRTFKYEEFSYYPTKEDYYNARGYLECKTTMKFKTNDLYQMLLKDELDQIVRYKAGMTEMSRFVKNMEEYFGNRRRALNRAKLPEYEDRLKELKATQAAINNIIKNMAMEDGKIWKYGVSSLQPGDKVSDLIDFEELQDITGRLRELTIEKKSEYKVDYKVLKDGPFPARYTVIGAVLGTWGKTPKYFVELKSLNDGETLRVRASYSLGEILAERIGEDKQFEVVVNGKFFNKKYSGNEDLKVEIDKE</sequence>
<gene>
    <name evidence="1" type="ORF">CONCODRAFT_80841</name>
</gene>
<proteinExistence type="predicted"/>